<evidence type="ECO:0000313" key="2">
    <source>
        <dbReference type="Proteomes" id="UP000789702"/>
    </source>
</evidence>
<accession>A0ACA9MT78</accession>
<comment type="caution">
    <text evidence="1">The sequence shown here is derived from an EMBL/GenBank/DDBJ whole genome shotgun (WGS) entry which is preliminary data.</text>
</comment>
<feature type="non-terminal residue" evidence="1">
    <location>
        <position position="1"/>
    </location>
</feature>
<dbReference type="Proteomes" id="UP000789702">
    <property type="component" value="Unassembled WGS sequence"/>
</dbReference>
<gene>
    <name evidence="1" type="ORF">DHETER_LOCUS7496</name>
</gene>
<dbReference type="EMBL" id="CAJVPU010010634">
    <property type="protein sequence ID" value="CAG8607465.1"/>
    <property type="molecule type" value="Genomic_DNA"/>
</dbReference>
<feature type="non-terminal residue" evidence="1">
    <location>
        <position position="46"/>
    </location>
</feature>
<reference evidence="1" key="1">
    <citation type="submission" date="2021-06" db="EMBL/GenBank/DDBJ databases">
        <authorList>
            <person name="Kallberg Y."/>
            <person name="Tangrot J."/>
            <person name="Rosling A."/>
        </authorList>
    </citation>
    <scope>NUCLEOTIDE SEQUENCE</scope>
    <source>
        <strain evidence="1">IL203A</strain>
    </source>
</reference>
<organism evidence="1 2">
    <name type="scientific">Dentiscutata heterogama</name>
    <dbReference type="NCBI Taxonomy" id="1316150"/>
    <lineage>
        <taxon>Eukaryota</taxon>
        <taxon>Fungi</taxon>
        <taxon>Fungi incertae sedis</taxon>
        <taxon>Mucoromycota</taxon>
        <taxon>Glomeromycotina</taxon>
        <taxon>Glomeromycetes</taxon>
        <taxon>Diversisporales</taxon>
        <taxon>Gigasporaceae</taxon>
        <taxon>Dentiscutata</taxon>
    </lineage>
</organism>
<keyword evidence="2" id="KW-1185">Reference proteome</keyword>
<evidence type="ECO:0000313" key="1">
    <source>
        <dbReference type="EMBL" id="CAG8607465.1"/>
    </source>
</evidence>
<protein>
    <submittedName>
        <fullName evidence="1">16632_t:CDS:1</fullName>
    </submittedName>
</protein>
<proteinExistence type="predicted"/>
<name>A0ACA9MT78_9GLOM</name>
<sequence>QNSDNALSILANIFYFILVCTIMDTYKSKDTVISKQYSIKDAQNSK</sequence>